<dbReference type="AlphaFoldDB" id="Q6AKV7"/>
<proteinExistence type="predicted"/>
<keyword evidence="3" id="KW-1185">Reference proteome</keyword>
<dbReference type="SUPFAM" id="SSF53474">
    <property type="entry name" value="alpha/beta-Hydrolases"/>
    <property type="match status" value="1"/>
</dbReference>
<protein>
    <recommendedName>
        <fullName evidence="4">Alpha/beta hydrolase</fullName>
    </recommendedName>
</protein>
<dbReference type="Gene3D" id="3.40.50.1820">
    <property type="entry name" value="alpha/beta hydrolase"/>
    <property type="match status" value="1"/>
</dbReference>
<gene>
    <name evidence="2" type="ordered locus">DP2289</name>
</gene>
<dbReference type="Gene3D" id="1.20.1440.110">
    <property type="entry name" value="acylaminoacyl peptidase"/>
    <property type="match status" value="1"/>
</dbReference>
<dbReference type="InterPro" id="IPR010520">
    <property type="entry name" value="FrsA-like"/>
</dbReference>
<evidence type="ECO:0000313" key="2">
    <source>
        <dbReference type="EMBL" id="CAG37018.1"/>
    </source>
</evidence>
<dbReference type="KEGG" id="dps:DP2289"/>
<dbReference type="InterPro" id="IPR029058">
    <property type="entry name" value="AB_hydrolase_fold"/>
</dbReference>
<keyword evidence="1" id="KW-0378">Hydrolase</keyword>
<name>Q6AKV7_DESPS</name>
<dbReference type="PANTHER" id="PTHR22946">
    <property type="entry name" value="DIENELACTONE HYDROLASE DOMAIN-CONTAINING PROTEIN-RELATED"/>
    <property type="match status" value="1"/>
</dbReference>
<dbReference type="eggNOG" id="COG1506">
    <property type="taxonomic scope" value="Bacteria"/>
</dbReference>
<sequence>MKVIIICTLFISLINTPLLPLLRISAAEERGLSQMKSAQKEVYDAHRSYTRFHFTDNEMDFAFQWLLGSIVNGGAEIGEAFYVAAHIEDGNPKSWQDEWERMALRKELRARRALDAGHLITARQCLLKASNYYRTALVSRSVSDGKFNTISKKVRSCMQAAAPLFSPAMIYFEVPFAGTVLPGYYRPVQQNGTARKTLLMIGGGETFVEDNIFYIEPQAILRGYNFVTVDIPGQGMLPSEGLFFKKDTEIEMKAILDVILDFAEIDPERLAVYGISNGGYFVPRAATLEKRIKAIVVSSAVVDNYLMFKEMPFSKESQEQIDSWPAFKKAVTSGVTWRWGLEPENIKGQTEQTRGFQFNPALITCPVLDLVGAGEYVNRETERQQQEFMAKLGSKNKTLIVTPEDEGASSHCIGENRSLMAELVFDWLDELWPE</sequence>
<dbReference type="PANTHER" id="PTHR22946:SF12">
    <property type="entry name" value="CONIDIAL PIGMENT BIOSYNTHESIS PROTEIN AYG1 (AFU_ORTHOLOGUE AFUA_2G17550)"/>
    <property type="match status" value="1"/>
</dbReference>
<dbReference type="GO" id="GO:0016787">
    <property type="term" value="F:hydrolase activity"/>
    <property type="evidence" value="ECO:0007669"/>
    <property type="project" value="UniProtKB-KW"/>
</dbReference>
<organism evidence="2 3">
    <name type="scientific">Desulfotalea psychrophila (strain LSv54 / DSM 12343)</name>
    <dbReference type="NCBI Taxonomy" id="177439"/>
    <lineage>
        <taxon>Bacteria</taxon>
        <taxon>Pseudomonadati</taxon>
        <taxon>Thermodesulfobacteriota</taxon>
        <taxon>Desulfobulbia</taxon>
        <taxon>Desulfobulbales</taxon>
        <taxon>Desulfocapsaceae</taxon>
        <taxon>Desulfotalea</taxon>
    </lineage>
</organism>
<dbReference type="Proteomes" id="UP000000602">
    <property type="component" value="Chromosome"/>
</dbReference>
<dbReference type="OrthoDB" id="217645at2"/>
<dbReference type="STRING" id="177439.DP2289"/>
<accession>Q6AKV7</accession>
<dbReference type="InterPro" id="IPR050261">
    <property type="entry name" value="FrsA_esterase"/>
</dbReference>
<dbReference type="EMBL" id="CR522870">
    <property type="protein sequence ID" value="CAG37018.1"/>
    <property type="molecule type" value="Genomic_DNA"/>
</dbReference>
<evidence type="ECO:0000256" key="1">
    <source>
        <dbReference type="ARBA" id="ARBA00022801"/>
    </source>
</evidence>
<evidence type="ECO:0008006" key="4">
    <source>
        <dbReference type="Google" id="ProtNLM"/>
    </source>
</evidence>
<dbReference type="RefSeq" id="WP_011189530.1">
    <property type="nucleotide sequence ID" value="NC_006138.1"/>
</dbReference>
<dbReference type="ESTHER" id="desps-q6akv7">
    <property type="family name" value="Duf_1100-S"/>
</dbReference>
<dbReference type="Pfam" id="PF06500">
    <property type="entry name" value="FrsA-like"/>
    <property type="match status" value="1"/>
</dbReference>
<dbReference type="HOGENOM" id="CLU_034451_1_1_7"/>
<evidence type="ECO:0000313" key="3">
    <source>
        <dbReference type="Proteomes" id="UP000000602"/>
    </source>
</evidence>
<reference evidence="3" key="1">
    <citation type="journal article" date="2004" name="Environ. Microbiol.">
        <title>The genome of Desulfotalea psychrophila, a sulfate-reducing bacterium from permanently cold Arctic sediments.</title>
        <authorList>
            <person name="Rabus R."/>
            <person name="Ruepp A."/>
            <person name="Frickey T."/>
            <person name="Rattei T."/>
            <person name="Fartmann B."/>
            <person name="Stark M."/>
            <person name="Bauer M."/>
            <person name="Zibat A."/>
            <person name="Lombardot T."/>
            <person name="Becker I."/>
            <person name="Amann J."/>
            <person name="Gellner K."/>
            <person name="Teeling H."/>
            <person name="Leuschner W.D."/>
            <person name="Gloeckner F.-O."/>
            <person name="Lupas A.N."/>
            <person name="Amann R."/>
            <person name="Klenk H.-P."/>
        </authorList>
    </citation>
    <scope>NUCLEOTIDE SEQUENCE [LARGE SCALE GENOMIC DNA]</scope>
    <source>
        <strain evidence="3">DSM 12343 / LSv54</strain>
    </source>
</reference>